<dbReference type="Proteomes" id="UP000585681">
    <property type="component" value="Unassembled WGS sequence"/>
</dbReference>
<comment type="caution">
    <text evidence="2">The sequence shown here is derived from an EMBL/GenBank/DDBJ whole genome shotgun (WGS) entry which is preliminary data.</text>
</comment>
<evidence type="ECO:0000259" key="1">
    <source>
        <dbReference type="Pfam" id="PF00248"/>
    </source>
</evidence>
<gene>
    <name evidence="2" type="ORF">GGR17_002897</name>
</gene>
<accession>A0A840CCI5</accession>
<evidence type="ECO:0000313" key="3">
    <source>
        <dbReference type="Proteomes" id="UP000585681"/>
    </source>
</evidence>
<keyword evidence="2" id="KW-0560">Oxidoreductase</keyword>
<proteinExistence type="predicted"/>
<evidence type="ECO:0000313" key="2">
    <source>
        <dbReference type="EMBL" id="MBB4023075.1"/>
    </source>
</evidence>
<dbReference type="GO" id="GO:0005829">
    <property type="term" value="C:cytosol"/>
    <property type="evidence" value="ECO:0007669"/>
    <property type="project" value="TreeGrafter"/>
</dbReference>
<dbReference type="InterPro" id="IPR023210">
    <property type="entry name" value="NADP_OxRdtase_dom"/>
</dbReference>
<dbReference type="RefSeq" id="WP_054539295.1">
    <property type="nucleotide sequence ID" value="NZ_JACIEQ010000004.1"/>
</dbReference>
<dbReference type="EC" id="1.1.1.122" evidence="2"/>
<dbReference type="InterPro" id="IPR020471">
    <property type="entry name" value="AKR"/>
</dbReference>
<dbReference type="GO" id="GO:0047834">
    <property type="term" value="F:D-threo-aldose 1-dehydrogenase activity"/>
    <property type="evidence" value="ECO:0007669"/>
    <property type="project" value="UniProtKB-EC"/>
</dbReference>
<name>A0A840CCI5_9RHOB</name>
<dbReference type="Pfam" id="PF00248">
    <property type="entry name" value="Aldo_ket_red"/>
    <property type="match status" value="1"/>
</dbReference>
<feature type="domain" description="NADP-dependent oxidoreductase" evidence="1">
    <location>
        <begin position="17"/>
        <end position="327"/>
    </location>
</feature>
<dbReference type="InterPro" id="IPR036812">
    <property type="entry name" value="NAD(P)_OxRdtase_dom_sf"/>
</dbReference>
<reference evidence="2" key="1">
    <citation type="submission" date="2020-08" db="EMBL/GenBank/DDBJ databases">
        <title>Genomic Encyclopedia of Type Strains, Phase IV (KMG-IV): sequencing the most valuable type-strain genomes for metagenomic binning, comparative biology and taxonomic classification.</title>
        <authorList>
            <person name="Goeker M."/>
        </authorList>
    </citation>
    <scope>NUCLEOTIDE SEQUENCE [LARGE SCALE GENOMIC DNA]</scope>
    <source>
        <strain evidence="2">DSM 105040</strain>
    </source>
</reference>
<dbReference type="SUPFAM" id="SSF51430">
    <property type="entry name" value="NAD(P)-linked oxidoreductase"/>
    <property type="match status" value="1"/>
</dbReference>
<dbReference type="Gene3D" id="3.20.20.100">
    <property type="entry name" value="NADP-dependent oxidoreductase domain"/>
    <property type="match status" value="1"/>
</dbReference>
<sequence length="339" mass="35778">MRPARAELGETGLGVSRIGFGTAPLGDFYARLEEHEAIATVEAALRAGINLVDTSPHYGNGLAEHRTGTALRGVARDEVVICTKVGRVMQPQRQGKPAAPARGFVGSLPHRPQFDYSYDGAMRSVEQSLLRLGTDRIDLLLIHDTDPWTHGADRIEAGYREAVEGATRALSDLKSQGVIAGYGLGLDDHEMAERFLGDADYDVILLAGRYSLLEQPALATLMPKAKATGTALILGGVFNSGILATGAVAGARYNYETAPPDIMARVARIEAVCAAHAVPLPDAAVQFALAHPGVASVVLGGVKPAEVLRNLAALETVIPPALWSDLKSQGLLVQDAPTP</sequence>
<dbReference type="PANTHER" id="PTHR42686">
    <property type="entry name" value="GH17980P-RELATED"/>
    <property type="match status" value="1"/>
</dbReference>
<dbReference type="AlphaFoldDB" id="A0A840CCI5"/>
<protein>
    <submittedName>
        <fullName evidence="2">D-threo-aldose 1-dehydrogenase</fullName>
        <ecNumber evidence="2">1.1.1.122</ecNumber>
    </submittedName>
</protein>
<dbReference type="EMBL" id="JACIEQ010000004">
    <property type="protein sequence ID" value="MBB4023075.1"/>
    <property type="molecule type" value="Genomic_DNA"/>
</dbReference>
<dbReference type="PANTHER" id="PTHR42686:SF1">
    <property type="entry name" value="GH17980P-RELATED"/>
    <property type="match status" value="1"/>
</dbReference>
<keyword evidence="3" id="KW-1185">Reference proteome</keyword>
<organism evidence="2 3">
    <name type="scientific">Actibacterium naphthalenivorans</name>
    <dbReference type="NCBI Taxonomy" id="1614693"/>
    <lineage>
        <taxon>Bacteria</taxon>
        <taxon>Pseudomonadati</taxon>
        <taxon>Pseudomonadota</taxon>
        <taxon>Alphaproteobacteria</taxon>
        <taxon>Rhodobacterales</taxon>
        <taxon>Roseobacteraceae</taxon>
        <taxon>Actibacterium</taxon>
    </lineage>
</organism>